<dbReference type="Gene3D" id="3.90.1480.10">
    <property type="entry name" value="Alpha-2,3-sialyltransferase"/>
    <property type="match status" value="1"/>
</dbReference>
<organism evidence="2 3">
    <name type="scientific">Sphingobium cloacae</name>
    <dbReference type="NCBI Taxonomy" id="120107"/>
    <lineage>
        <taxon>Bacteria</taxon>
        <taxon>Pseudomonadati</taxon>
        <taxon>Pseudomonadota</taxon>
        <taxon>Alphaproteobacteria</taxon>
        <taxon>Sphingomonadales</taxon>
        <taxon>Sphingomonadaceae</taxon>
        <taxon>Sphingobium</taxon>
    </lineage>
</organism>
<dbReference type="RefSeq" id="WP_083949175.1">
    <property type="nucleotide sequence ID" value="NZ_AP017655.1"/>
</dbReference>
<dbReference type="GO" id="GO:0046373">
    <property type="term" value="P:L-arabinose metabolic process"/>
    <property type="evidence" value="ECO:0007669"/>
    <property type="project" value="InterPro"/>
</dbReference>
<reference evidence="2 3" key="1">
    <citation type="submission" date="2016-10" db="EMBL/GenBank/DDBJ databases">
        <title>Complete Genome Sequence of the Nonylphenol-Degrading Bacterium Sphingobium cloacae JCM 10874T.</title>
        <authorList>
            <person name="Ootsuka M."/>
            <person name="Nishizawa T."/>
            <person name="Ohta H."/>
        </authorList>
    </citation>
    <scope>NUCLEOTIDE SEQUENCE [LARGE SCALE GENOMIC DNA]</scope>
    <source>
        <strain evidence="2 3">JCM 10874</strain>
    </source>
</reference>
<dbReference type="OrthoDB" id="8445658at2"/>
<dbReference type="KEGG" id="sclo:SCLO_1028100"/>
<dbReference type="Proteomes" id="UP000218272">
    <property type="component" value="Chromosome SCLO_1"/>
</dbReference>
<dbReference type="InterPro" id="IPR036195">
    <property type="entry name" value="AbfB_ABD_sf"/>
</dbReference>
<proteinExistence type="predicted"/>
<evidence type="ECO:0000313" key="3">
    <source>
        <dbReference type="Proteomes" id="UP000218272"/>
    </source>
</evidence>
<dbReference type="Pfam" id="PF01973">
    <property type="entry name" value="MptE-like"/>
    <property type="match status" value="1"/>
</dbReference>
<sequence length="390" mass="45490">MSISIQDERKNRIDRFKFSADLKKKILDTDRCFILGMGPSINKLDPEQLQNELCIGVNFIYKTEFRPDILCIVDRQRVDKDNFKKAKKIFALEHVLREKSHLFKDIDHEKFDFSIKYHMPFSKSWFNVSEFDKNLETVYFGGSVITDLSIPLAVYLGIKKIFIAGLDGFDAFPNSHAGNASHVLEVLPPTEYLRYQQKIKSLATEHGAKIYNISAGCLSGGFDKVNPGNFGISAVRRSYNHEIKGKFFALGRDSCVCEKPYPEKPIYLIKRLKDNFHLRHRRGVLFFEKMDGNDQKEDFLWKIEPSFYDKKWVSFISYNVPTHYVTSIDHLSNFKLNRFEGIYNTYFSSFQPYTLRQHAEERAEKNAMLMDIEKMKQMVGHQLNYADARS</sequence>
<evidence type="ECO:0000259" key="1">
    <source>
        <dbReference type="Pfam" id="PF01973"/>
    </source>
</evidence>
<dbReference type="Gene3D" id="2.80.10.50">
    <property type="match status" value="1"/>
</dbReference>
<dbReference type="AlphaFoldDB" id="A0A1E1F5P9"/>
<dbReference type="GO" id="GO:0046556">
    <property type="term" value="F:alpha-L-arabinofuranosidase activity"/>
    <property type="evidence" value="ECO:0007669"/>
    <property type="project" value="InterPro"/>
</dbReference>
<gene>
    <name evidence="2" type="ORF">SCLO_1028100</name>
</gene>
<accession>A0A1E1F5P9</accession>
<dbReference type="SUPFAM" id="SSF110221">
    <property type="entry name" value="AbfB domain"/>
    <property type="match status" value="1"/>
</dbReference>
<keyword evidence="3" id="KW-1185">Reference proteome</keyword>
<protein>
    <recommendedName>
        <fullName evidence="1">6-hydroxymethylpterin diphosphokinase MptE-like domain-containing protein</fullName>
    </recommendedName>
</protein>
<dbReference type="EMBL" id="AP017655">
    <property type="protein sequence ID" value="BAV65850.1"/>
    <property type="molecule type" value="Genomic_DNA"/>
</dbReference>
<evidence type="ECO:0000313" key="2">
    <source>
        <dbReference type="EMBL" id="BAV65850.1"/>
    </source>
</evidence>
<name>A0A1E1F5P9_9SPHN</name>
<feature type="domain" description="6-hydroxymethylpterin diphosphokinase MptE-like" evidence="1">
    <location>
        <begin position="19"/>
        <end position="167"/>
    </location>
</feature>
<dbReference type="InterPro" id="IPR002826">
    <property type="entry name" value="MptE-like"/>
</dbReference>